<keyword evidence="3" id="KW-1185">Reference proteome</keyword>
<dbReference type="RefSeq" id="WP_187579387.1">
    <property type="nucleotide sequence ID" value="NZ_CP060713.1"/>
</dbReference>
<evidence type="ECO:0000313" key="2">
    <source>
        <dbReference type="EMBL" id="QNN53545.1"/>
    </source>
</evidence>
<name>A0A7G9RD70_9ACTN</name>
<dbReference type="AlphaFoldDB" id="A0A7G9RD70"/>
<dbReference type="EMBL" id="CP060713">
    <property type="protein sequence ID" value="QNN53545.1"/>
    <property type="molecule type" value="Genomic_DNA"/>
</dbReference>
<gene>
    <name evidence="2" type="ORF">H9L09_03690</name>
</gene>
<keyword evidence="1" id="KW-0732">Signal</keyword>
<dbReference type="Proteomes" id="UP000515947">
    <property type="component" value="Chromosome"/>
</dbReference>
<evidence type="ECO:0000313" key="3">
    <source>
        <dbReference type="Proteomes" id="UP000515947"/>
    </source>
</evidence>
<feature type="chain" id="PRO_5028955018" evidence="1">
    <location>
        <begin position="32"/>
        <end position="148"/>
    </location>
</feature>
<evidence type="ECO:0000256" key="1">
    <source>
        <dbReference type="SAM" id="SignalP"/>
    </source>
</evidence>
<dbReference type="KEGG" id="nmes:H9L09_03690"/>
<proteinExistence type="predicted"/>
<reference evidence="2 3" key="1">
    <citation type="submission" date="2020-08" db="EMBL/GenBank/DDBJ databases">
        <title>Genome sequence of Nocardioides mesophilus KACC 16243T.</title>
        <authorList>
            <person name="Hyun D.-W."/>
            <person name="Bae J.-W."/>
        </authorList>
    </citation>
    <scope>NUCLEOTIDE SEQUENCE [LARGE SCALE GENOMIC DNA]</scope>
    <source>
        <strain evidence="2 3">KACC 16243</strain>
    </source>
</reference>
<organism evidence="2 3">
    <name type="scientific">Nocardioides mesophilus</name>
    <dbReference type="NCBI Taxonomy" id="433659"/>
    <lineage>
        <taxon>Bacteria</taxon>
        <taxon>Bacillati</taxon>
        <taxon>Actinomycetota</taxon>
        <taxon>Actinomycetes</taxon>
        <taxon>Propionibacteriales</taxon>
        <taxon>Nocardioidaceae</taxon>
        <taxon>Nocardioides</taxon>
    </lineage>
</organism>
<protein>
    <submittedName>
        <fullName evidence="2">Uncharacterized protein</fullName>
    </submittedName>
</protein>
<feature type="signal peptide" evidence="1">
    <location>
        <begin position="1"/>
        <end position="31"/>
    </location>
</feature>
<sequence length="148" mass="14721">MRSSYRTAVRAAGVAGTAAVMLVAGSAGALAHECYVASRSDQGNAMAGTHSAAWQTVSLEFIVTNILGQTDPAVVSCTLSEAAAAGIPSSFVFGDKQATGQDHVIAENNPNMEAKGLSSNGTGIDHAADVYGGQIVGIIIGCGGTPPG</sequence>
<accession>A0A7G9RD70</accession>